<keyword evidence="7" id="KW-1185">Reference proteome</keyword>
<keyword evidence="6" id="KW-0969">Cilium</keyword>
<name>A0ABN1HZY7_9SPHN</name>
<dbReference type="PANTHER" id="PTHR42792">
    <property type="entry name" value="FLAGELLIN"/>
    <property type="match status" value="1"/>
</dbReference>
<dbReference type="InterPro" id="IPR001492">
    <property type="entry name" value="Flagellin"/>
</dbReference>
<sequence>MQISTNLFYSNASNRLSKMGERASELQTQIATGKKIIKPSDDPAASQQIAELDRKDADAVVYGANMTLAGSLLNQADSVLGQIATQLNRATELTVQAATGTQTDATRKVIGTELKSIVESLVALANSKNVRGQPLFGNAAGGAAVATATDASGNTSFTFAAATPAVSEVPIADGQSVQATESAERIFDIGNKDNTLAMLTRLAAALTAGGDVSAVTSASLDGLNAATEKVADVQASVGARGARVDLQQQLLTTANTDRADLRGKLEQVDITDAVVQLQQMMTALSATQASFSKLSGLSLFDYLK</sequence>
<dbReference type="Proteomes" id="UP001500238">
    <property type="component" value="Unassembled WGS sequence"/>
</dbReference>
<comment type="caution">
    <text evidence="6">The sequence shown here is derived from an EMBL/GenBank/DDBJ whole genome shotgun (WGS) entry which is preliminary data.</text>
</comment>
<evidence type="ECO:0000313" key="6">
    <source>
        <dbReference type="EMBL" id="GAA0676707.1"/>
    </source>
</evidence>
<evidence type="ECO:0000256" key="1">
    <source>
        <dbReference type="ARBA" id="ARBA00004365"/>
    </source>
</evidence>
<evidence type="ECO:0000256" key="3">
    <source>
        <dbReference type="ARBA" id="ARBA00005709"/>
    </source>
</evidence>
<dbReference type="SUPFAM" id="SSF64518">
    <property type="entry name" value="Phase 1 flagellin"/>
    <property type="match status" value="1"/>
</dbReference>
<feature type="domain" description="Flagellin N-terminal" evidence="5">
    <location>
        <begin position="3"/>
        <end position="138"/>
    </location>
</feature>
<dbReference type="RefSeq" id="WP_163957887.1">
    <property type="nucleotide sequence ID" value="NZ_BAAAES010000012.1"/>
</dbReference>
<keyword evidence="4" id="KW-0975">Bacterial flagellum</keyword>
<evidence type="ECO:0000256" key="4">
    <source>
        <dbReference type="ARBA" id="ARBA00023143"/>
    </source>
</evidence>
<dbReference type="Gene3D" id="1.20.1330.10">
    <property type="entry name" value="f41 fragment of flagellin, N-terminal domain"/>
    <property type="match status" value="1"/>
</dbReference>
<evidence type="ECO:0000256" key="2">
    <source>
        <dbReference type="ARBA" id="ARBA00004613"/>
    </source>
</evidence>
<keyword evidence="6" id="KW-0966">Cell projection</keyword>
<dbReference type="InterPro" id="IPR001029">
    <property type="entry name" value="Flagellin_N"/>
</dbReference>
<protein>
    <submittedName>
        <fullName evidence="6">Flagellar hook-associated protein FlgL</fullName>
    </submittedName>
</protein>
<keyword evidence="6" id="KW-0282">Flagellum</keyword>
<gene>
    <name evidence="6" type="primary">flgL</name>
    <name evidence="6" type="ORF">GCM10009102_31540</name>
</gene>
<evidence type="ECO:0000313" key="7">
    <source>
        <dbReference type="Proteomes" id="UP001500238"/>
    </source>
</evidence>
<dbReference type="Pfam" id="PF00669">
    <property type="entry name" value="Flagellin_N"/>
    <property type="match status" value="1"/>
</dbReference>
<reference evidence="6 7" key="1">
    <citation type="journal article" date="2019" name="Int. J. Syst. Evol. Microbiol.">
        <title>The Global Catalogue of Microorganisms (GCM) 10K type strain sequencing project: providing services to taxonomists for standard genome sequencing and annotation.</title>
        <authorList>
            <consortium name="The Broad Institute Genomics Platform"/>
            <consortium name="The Broad Institute Genome Sequencing Center for Infectious Disease"/>
            <person name="Wu L."/>
            <person name="Ma J."/>
        </authorList>
    </citation>
    <scope>NUCLEOTIDE SEQUENCE [LARGE SCALE GENOMIC DNA]</scope>
    <source>
        <strain evidence="6 7">JCM 14603</strain>
    </source>
</reference>
<comment type="similarity">
    <text evidence="3">Belongs to the bacterial flagellin family.</text>
</comment>
<proteinExistence type="inferred from homology"/>
<organism evidence="6 7">
    <name type="scientific">Sphingomonas insulae</name>
    <dbReference type="NCBI Taxonomy" id="424800"/>
    <lineage>
        <taxon>Bacteria</taxon>
        <taxon>Pseudomonadati</taxon>
        <taxon>Pseudomonadota</taxon>
        <taxon>Alphaproteobacteria</taxon>
        <taxon>Sphingomonadales</taxon>
        <taxon>Sphingomonadaceae</taxon>
        <taxon>Sphingomonas</taxon>
    </lineage>
</organism>
<dbReference type="EMBL" id="BAAAES010000012">
    <property type="protein sequence ID" value="GAA0676707.1"/>
    <property type="molecule type" value="Genomic_DNA"/>
</dbReference>
<evidence type="ECO:0000259" key="5">
    <source>
        <dbReference type="Pfam" id="PF00669"/>
    </source>
</evidence>
<accession>A0ABN1HZY7</accession>
<comment type="subcellular location">
    <subcellularLocation>
        <location evidence="1">Bacterial flagellum</location>
    </subcellularLocation>
    <subcellularLocation>
        <location evidence="2">Secreted</location>
    </subcellularLocation>
</comment>
<dbReference type="PANTHER" id="PTHR42792:SF1">
    <property type="entry name" value="FLAGELLAR HOOK-ASSOCIATED PROTEIN 3"/>
    <property type="match status" value="1"/>
</dbReference>